<organism evidence="1 2">
    <name type="scientific">Plakobranchus ocellatus</name>
    <dbReference type="NCBI Taxonomy" id="259542"/>
    <lineage>
        <taxon>Eukaryota</taxon>
        <taxon>Metazoa</taxon>
        <taxon>Spiralia</taxon>
        <taxon>Lophotrochozoa</taxon>
        <taxon>Mollusca</taxon>
        <taxon>Gastropoda</taxon>
        <taxon>Heterobranchia</taxon>
        <taxon>Euthyneura</taxon>
        <taxon>Panpulmonata</taxon>
        <taxon>Sacoglossa</taxon>
        <taxon>Placobranchoidea</taxon>
        <taxon>Plakobranchidae</taxon>
        <taxon>Plakobranchus</taxon>
    </lineage>
</organism>
<keyword evidence="2" id="KW-1185">Reference proteome</keyword>
<evidence type="ECO:0000313" key="1">
    <source>
        <dbReference type="EMBL" id="GFO00636.1"/>
    </source>
</evidence>
<dbReference type="AlphaFoldDB" id="A0AAV3ZXJ9"/>
<gene>
    <name evidence="1" type="ORF">PoB_002714100</name>
</gene>
<proteinExistence type="predicted"/>
<sequence>METGLAMTLLKFCPSPLRETSYMSDGLECFLLRHSLAVGGAVSGPIVEYSESSDIFLSLGFPHLYAWTLNFCESLSFAVRQCMASSPQHAICRDPSVAGSRPTTGGLA</sequence>
<reference evidence="1 2" key="1">
    <citation type="journal article" date="2021" name="Elife">
        <title>Chloroplast acquisition without the gene transfer in kleptoplastic sea slugs, Plakobranchus ocellatus.</title>
        <authorList>
            <person name="Maeda T."/>
            <person name="Takahashi S."/>
            <person name="Yoshida T."/>
            <person name="Shimamura S."/>
            <person name="Takaki Y."/>
            <person name="Nagai Y."/>
            <person name="Toyoda A."/>
            <person name="Suzuki Y."/>
            <person name="Arimoto A."/>
            <person name="Ishii H."/>
            <person name="Satoh N."/>
            <person name="Nishiyama T."/>
            <person name="Hasebe M."/>
            <person name="Maruyama T."/>
            <person name="Minagawa J."/>
            <person name="Obokata J."/>
            <person name="Shigenobu S."/>
        </authorList>
    </citation>
    <scope>NUCLEOTIDE SEQUENCE [LARGE SCALE GENOMIC DNA]</scope>
</reference>
<evidence type="ECO:0000313" key="2">
    <source>
        <dbReference type="Proteomes" id="UP000735302"/>
    </source>
</evidence>
<accession>A0AAV3ZXJ9</accession>
<protein>
    <submittedName>
        <fullName evidence="1">Uncharacterized protein</fullName>
    </submittedName>
</protein>
<dbReference type="Proteomes" id="UP000735302">
    <property type="component" value="Unassembled WGS sequence"/>
</dbReference>
<comment type="caution">
    <text evidence="1">The sequence shown here is derived from an EMBL/GenBank/DDBJ whole genome shotgun (WGS) entry which is preliminary data.</text>
</comment>
<name>A0AAV3ZXJ9_9GAST</name>
<dbReference type="EMBL" id="BLXT01003136">
    <property type="protein sequence ID" value="GFO00636.1"/>
    <property type="molecule type" value="Genomic_DNA"/>
</dbReference>